<dbReference type="GO" id="GO:0005654">
    <property type="term" value="C:nucleoplasm"/>
    <property type="evidence" value="ECO:0007669"/>
    <property type="project" value="TreeGrafter"/>
</dbReference>
<dbReference type="PANTHER" id="PTHR10088">
    <property type="entry name" value="GLUCOKINASE REGULATORY PROTEIN"/>
    <property type="match status" value="1"/>
</dbReference>
<dbReference type="GO" id="GO:0005829">
    <property type="term" value="C:cytosol"/>
    <property type="evidence" value="ECO:0007669"/>
    <property type="project" value="TreeGrafter"/>
</dbReference>
<reference evidence="3" key="1">
    <citation type="submission" date="2025-08" db="UniProtKB">
        <authorList>
            <consortium name="RefSeq"/>
        </authorList>
    </citation>
    <scope>IDENTIFICATION</scope>
</reference>
<dbReference type="RefSeq" id="XP_021109484.1">
    <property type="nucleotide sequence ID" value="XM_021253825.1"/>
</dbReference>
<dbReference type="GO" id="GO:0030246">
    <property type="term" value="F:carbohydrate binding"/>
    <property type="evidence" value="ECO:0007669"/>
    <property type="project" value="TreeGrafter"/>
</dbReference>
<dbReference type="AlphaFoldDB" id="A0AAX6SLD7"/>
<dbReference type="GO" id="GO:0019899">
    <property type="term" value="F:enzyme binding"/>
    <property type="evidence" value="ECO:0007669"/>
    <property type="project" value="TreeGrafter"/>
</dbReference>
<organism evidence="2 3">
    <name type="scientific">Heterocephalus glaber</name>
    <name type="common">Naked mole rat</name>
    <dbReference type="NCBI Taxonomy" id="10181"/>
    <lineage>
        <taxon>Eukaryota</taxon>
        <taxon>Metazoa</taxon>
        <taxon>Chordata</taxon>
        <taxon>Craniata</taxon>
        <taxon>Vertebrata</taxon>
        <taxon>Euteleostomi</taxon>
        <taxon>Mammalia</taxon>
        <taxon>Eutheria</taxon>
        <taxon>Euarchontoglires</taxon>
        <taxon>Glires</taxon>
        <taxon>Rodentia</taxon>
        <taxon>Hystricomorpha</taxon>
        <taxon>Bathyergidae</taxon>
        <taxon>Heterocephalus</taxon>
    </lineage>
</organism>
<protein>
    <submittedName>
        <fullName evidence="3">Glucokinase regulatory protein-like</fullName>
    </submittedName>
</protein>
<dbReference type="GO" id="GO:0004857">
    <property type="term" value="F:enzyme inhibitor activity"/>
    <property type="evidence" value="ECO:0007669"/>
    <property type="project" value="TreeGrafter"/>
</dbReference>
<name>A0AAX6SLD7_HETGA</name>
<accession>A0AAX6SLD7</accession>
<dbReference type="Pfam" id="PF22198">
    <property type="entry name" value="GKRP_SIS_2"/>
    <property type="match status" value="1"/>
</dbReference>
<proteinExistence type="predicted"/>
<dbReference type="PANTHER" id="PTHR10088:SF4">
    <property type="entry name" value="GLUCOKINASE REGULATORY PROTEIN"/>
    <property type="match status" value="1"/>
</dbReference>
<dbReference type="GO" id="GO:0070095">
    <property type="term" value="F:fructose-6-phosphate binding"/>
    <property type="evidence" value="ECO:0007669"/>
    <property type="project" value="TreeGrafter"/>
</dbReference>
<sequence>MFNQKDELTNQGPQFTFSQENFLTSILPSLMETDTVIFIFTLDDNLVEVQTLVEQVKEKASNIQALAHSTVGQSLPVRVQP</sequence>
<evidence type="ECO:0000313" key="3">
    <source>
        <dbReference type="RefSeq" id="XP_021109484.1"/>
    </source>
</evidence>
<evidence type="ECO:0000259" key="1">
    <source>
        <dbReference type="Pfam" id="PF22198"/>
    </source>
</evidence>
<dbReference type="InterPro" id="IPR040190">
    <property type="entry name" value="MURQ/GCKR"/>
</dbReference>
<keyword evidence="2" id="KW-1185">Reference proteome</keyword>
<evidence type="ECO:0000313" key="2">
    <source>
        <dbReference type="Proteomes" id="UP000694906"/>
    </source>
</evidence>
<dbReference type="InterPro" id="IPR054017">
    <property type="entry name" value="GKRP_SIS_2"/>
</dbReference>
<gene>
    <name evidence="3" type="primary">LOC110347977</name>
</gene>
<dbReference type="Proteomes" id="UP000694906">
    <property type="component" value="Unplaced"/>
</dbReference>
<dbReference type="GO" id="GO:0009750">
    <property type="term" value="P:response to fructose"/>
    <property type="evidence" value="ECO:0007669"/>
    <property type="project" value="TreeGrafter"/>
</dbReference>
<dbReference type="GO" id="GO:0042593">
    <property type="term" value="P:glucose homeostasis"/>
    <property type="evidence" value="ECO:0007669"/>
    <property type="project" value="TreeGrafter"/>
</dbReference>
<dbReference type="GeneID" id="110347977"/>
<dbReference type="Gene3D" id="3.40.50.12620">
    <property type="match status" value="1"/>
</dbReference>
<feature type="domain" description="Glucokinase regulatory protein second SIS" evidence="1">
    <location>
        <begin position="1"/>
        <end position="79"/>
    </location>
</feature>